<dbReference type="GO" id="GO:0006396">
    <property type="term" value="P:RNA processing"/>
    <property type="evidence" value="ECO:0007669"/>
    <property type="project" value="InterPro"/>
</dbReference>
<dbReference type="InterPro" id="IPR045850">
    <property type="entry name" value="TRM2_met"/>
</dbReference>
<protein>
    <recommendedName>
        <fullName evidence="4">tRNA (uracil(54)-C(5))-methyltransferase</fullName>
        <ecNumber evidence="4">2.1.1.35</ecNumber>
    </recommendedName>
</protein>
<evidence type="ECO:0000256" key="1">
    <source>
        <dbReference type="ARBA" id="ARBA00022603"/>
    </source>
</evidence>
<organism evidence="7">
    <name type="scientific">Daphnia magna</name>
    <dbReference type="NCBI Taxonomy" id="35525"/>
    <lineage>
        <taxon>Eukaryota</taxon>
        <taxon>Metazoa</taxon>
        <taxon>Ecdysozoa</taxon>
        <taxon>Arthropoda</taxon>
        <taxon>Crustacea</taxon>
        <taxon>Branchiopoda</taxon>
        <taxon>Diplostraca</taxon>
        <taxon>Cladocera</taxon>
        <taxon>Anomopoda</taxon>
        <taxon>Daphniidae</taxon>
        <taxon>Daphnia</taxon>
    </lineage>
</organism>
<dbReference type="Gene3D" id="3.40.50.150">
    <property type="entry name" value="Vaccinia Virus protein VP39"/>
    <property type="match status" value="1"/>
</dbReference>
<dbReference type="Pfam" id="PF05958">
    <property type="entry name" value="tRNA_U5-meth_tr"/>
    <property type="match status" value="1"/>
</dbReference>
<feature type="active site" description="Nucleophile" evidence="6">
    <location>
        <position position="422"/>
    </location>
</feature>
<evidence type="ECO:0000256" key="5">
    <source>
        <dbReference type="ARBA" id="ARBA00047278"/>
    </source>
</evidence>
<comment type="similarity">
    <text evidence="6">Belongs to the class I-like SAM-binding methyltransferase superfamily. RNA M5U methyltransferase family.</text>
</comment>
<keyword evidence="3 6" id="KW-0949">S-adenosyl-L-methionine</keyword>
<dbReference type="GO" id="GO:0003723">
    <property type="term" value="F:RNA binding"/>
    <property type="evidence" value="ECO:0007669"/>
    <property type="project" value="TreeGrafter"/>
</dbReference>
<feature type="binding site" evidence="6">
    <location>
        <position position="294"/>
    </location>
    <ligand>
        <name>S-adenosyl-L-methionine</name>
        <dbReference type="ChEBI" id="CHEBI:59789"/>
    </ligand>
</feature>
<dbReference type="OrthoDB" id="10250660at2759"/>
<dbReference type="GO" id="GO:0032259">
    <property type="term" value="P:methylation"/>
    <property type="evidence" value="ECO:0007669"/>
    <property type="project" value="UniProtKB-KW"/>
</dbReference>
<comment type="caution">
    <text evidence="6">Lacks conserved residue(s) required for the propagation of feature annotation.</text>
</comment>
<feature type="binding site" evidence="6">
    <location>
        <position position="344"/>
    </location>
    <ligand>
        <name>S-adenosyl-L-methionine</name>
        <dbReference type="ChEBI" id="CHEBI:59789"/>
    </ligand>
</feature>
<sequence>MYQKLWDVMRRVVVQKRFIHDQVSQGRIHVKDSQNSLSTTNLGTDKKDVNELNANESYDSLKEELADAVTPLWRIPYHEQLKIKNQRNFEIMVKLTKRLRPNSNSSNIICQLKETLPSPVTLHYRNKNEFHIRYDSDGRAVVGLCVGKASKNTLRCITAEKLLNTHPFHSNVAQHLQDYIQHQSKWKICEHFQRGGNWRGLTIRSNYKNEQMAIVTIHPQNLTGEEIHSEMERMKDYLLACPLSNQLVSIYYQACLHTRCTAEQSPFILLHGQSHIYERIGEYDFRISPESFFQVNTQGAQLLYETVARQLAPERLSTVVDLCCGTGTQGLMVARHCRGVIGIELSRSAVEDARFNAAHNQIHNAEFFAGRVEKLFRPLLEQLDAAPDIAVIVNPSRGGVDDRVIELLRSNQRVRHVVYISCQADGLAMNNFVSLCHRPTRKMNSEPFVLRKAIPVDMFPHTDHCELVLSFRR</sequence>
<accession>A0A0P5LXZ7</accession>
<dbReference type="EC" id="2.1.1.35" evidence="4"/>
<dbReference type="InterPro" id="IPR010280">
    <property type="entry name" value="U5_MeTrfase_fam"/>
</dbReference>
<evidence type="ECO:0000256" key="2">
    <source>
        <dbReference type="ARBA" id="ARBA00022679"/>
    </source>
</evidence>
<feature type="binding site" evidence="6">
    <location>
        <position position="394"/>
    </location>
    <ligand>
        <name>S-adenosyl-L-methionine</name>
        <dbReference type="ChEBI" id="CHEBI:59789"/>
    </ligand>
</feature>
<dbReference type="GO" id="GO:0030697">
    <property type="term" value="F:tRNA (uracil(54)-C5)-methyltransferase activity, S-adenosyl methionine-dependent"/>
    <property type="evidence" value="ECO:0007669"/>
    <property type="project" value="UniProtKB-EC"/>
</dbReference>
<dbReference type="SUPFAM" id="SSF53335">
    <property type="entry name" value="S-adenosyl-L-methionine-dependent methyltransferases"/>
    <property type="match status" value="1"/>
</dbReference>
<dbReference type="PANTHER" id="PTHR45904">
    <property type="entry name" value="TRNA (URACIL-5-)-METHYLTRANSFERASE"/>
    <property type="match status" value="1"/>
</dbReference>
<reference evidence="7" key="1">
    <citation type="submission" date="2015-10" db="EMBL/GenBank/DDBJ databases">
        <title>EvidentialGene: Evidence-directed Construction of Complete mRNA Transcriptomes without Genomes.</title>
        <authorList>
            <person name="Gilbert D.G."/>
        </authorList>
    </citation>
    <scope>NUCLEOTIDE SEQUENCE</scope>
</reference>
<evidence type="ECO:0000256" key="3">
    <source>
        <dbReference type="ARBA" id="ARBA00022691"/>
    </source>
</evidence>
<keyword evidence="2 6" id="KW-0808">Transferase</keyword>
<dbReference type="InterPro" id="IPR029063">
    <property type="entry name" value="SAM-dependent_MTases_sf"/>
</dbReference>
<dbReference type="PROSITE" id="PS51687">
    <property type="entry name" value="SAM_MT_RNA_M5U"/>
    <property type="match status" value="1"/>
</dbReference>
<evidence type="ECO:0000256" key="4">
    <source>
        <dbReference type="ARBA" id="ARBA00033763"/>
    </source>
</evidence>
<name>A0A0P5LXZ7_9CRUS</name>
<dbReference type="CDD" id="cd02440">
    <property type="entry name" value="AdoMet_MTases"/>
    <property type="match status" value="1"/>
</dbReference>
<proteinExistence type="inferred from homology"/>
<dbReference type="EMBL" id="GDIQ01030204">
    <property type="protein sequence ID" value="JAN64533.1"/>
    <property type="molecule type" value="Transcribed_RNA"/>
</dbReference>
<comment type="catalytic activity">
    <reaction evidence="5">
        <text>uridine(54) in tRNA + S-adenosyl-L-methionine = 5-methyluridine(54) in tRNA + S-adenosyl-L-homocysteine + H(+)</text>
        <dbReference type="Rhea" id="RHEA:42712"/>
        <dbReference type="Rhea" id="RHEA-COMP:10167"/>
        <dbReference type="Rhea" id="RHEA-COMP:10193"/>
        <dbReference type="ChEBI" id="CHEBI:15378"/>
        <dbReference type="ChEBI" id="CHEBI:57856"/>
        <dbReference type="ChEBI" id="CHEBI:59789"/>
        <dbReference type="ChEBI" id="CHEBI:65315"/>
        <dbReference type="ChEBI" id="CHEBI:74447"/>
        <dbReference type="EC" id="2.1.1.35"/>
    </reaction>
    <physiologicalReaction direction="left-to-right" evidence="5">
        <dbReference type="Rhea" id="RHEA:42713"/>
    </physiologicalReaction>
</comment>
<evidence type="ECO:0000256" key="6">
    <source>
        <dbReference type="PROSITE-ProRule" id="PRU01024"/>
    </source>
</evidence>
<dbReference type="AlphaFoldDB" id="A0A0P5LXZ7"/>
<dbReference type="Gene3D" id="2.40.50.1070">
    <property type="match status" value="1"/>
</dbReference>
<dbReference type="PANTHER" id="PTHR45904:SF1">
    <property type="entry name" value="TRNA (URACIL-5-)-METHYLTRANSFERASE HOMOLOG B"/>
    <property type="match status" value="1"/>
</dbReference>
<evidence type="ECO:0000313" key="7">
    <source>
        <dbReference type="EMBL" id="JAN64533.1"/>
    </source>
</evidence>
<keyword evidence="1 6" id="KW-0489">Methyltransferase</keyword>